<gene>
    <name evidence="2" type="ORF">HERILL_LOCUS7950</name>
</gene>
<dbReference type="InParanoid" id="A0A7R8UQD7"/>
<evidence type="ECO:0000256" key="1">
    <source>
        <dbReference type="SAM" id="MobiDB-lite"/>
    </source>
</evidence>
<organism evidence="2 3">
    <name type="scientific">Hermetia illucens</name>
    <name type="common">Black soldier fly</name>
    <dbReference type="NCBI Taxonomy" id="343691"/>
    <lineage>
        <taxon>Eukaryota</taxon>
        <taxon>Metazoa</taxon>
        <taxon>Ecdysozoa</taxon>
        <taxon>Arthropoda</taxon>
        <taxon>Hexapoda</taxon>
        <taxon>Insecta</taxon>
        <taxon>Pterygota</taxon>
        <taxon>Neoptera</taxon>
        <taxon>Endopterygota</taxon>
        <taxon>Diptera</taxon>
        <taxon>Brachycera</taxon>
        <taxon>Stratiomyomorpha</taxon>
        <taxon>Stratiomyidae</taxon>
        <taxon>Hermetiinae</taxon>
        <taxon>Hermetia</taxon>
    </lineage>
</organism>
<dbReference type="OrthoDB" id="6119141at2759"/>
<keyword evidence="3" id="KW-1185">Reference proteome</keyword>
<proteinExistence type="predicted"/>
<feature type="compositionally biased region" description="Basic and acidic residues" evidence="1">
    <location>
        <begin position="21"/>
        <end position="31"/>
    </location>
</feature>
<name>A0A7R8UQD7_HERIL</name>
<sequence length="204" mass="22772">MEDSGIESEDKFSAINGSYDDAAKNEEGRESVEDDGQSANNNSLKVAFKGTMNDDGPSSRCQTLPEVQNIQMSTCKILQRKLELKVERAKKNYSQLQEENAKKAKPSNLIPIDRLQIPGYAENQPLVDYKSESDDGEEVSFFPSKLKSAKKQDLTDTFSIQEMTIESDNTDDSESQNLELLPPSSNSKFLDRLLSCFYCSDGNT</sequence>
<evidence type="ECO:0000313" key="3">
    <source>
        <dbReference type="Proteomes" id="UP000594454"/>
    </source>
</evidence>
<feature type="region of interest" description="Disordered" evidence="1">
    <location>
        <begin position="1"/>
        <end position="62"/>
    </location>
</feature>
<evidence type="ECO:0000313" key="2">
    <source>
        <dbReference type="EMBL" id="CAD7085086.1"/>
    </source>
</evidence>
<dbReference type="AlphaFoldDB" id="A0A7R8UQD7"/>
<dbReference type="EMBL" id="LR899011">
    <property type="protein sequence ID" value="CAD7085086.1"/>
    <property type="molecule type" value="Genomic_DNA"/>
</dbReference>
<reference evidence="2 3" key="1">
    <citation type="submission" date="2020-11" db="EMBL/GenBank/DDBJ databases">
        <authorList>
            <person name="Wallbank WR R."/>
            <person name="Pardo Diaz C."/>
            <person name="Kozak K."/>
            <person name="Martin S."/>
            <person name="Jiggins C."/>
            <person name="Moest M."/>
            <person name="Warren A I."/>
            <person name="Generalovic N T."/>
            <person name="Byers J.R.P. K."/>
            <person name="Montejo-Kovacevich G."/>
            <person name="Yen C E."/>
        </authorList>
    </citation>
    <scope>NUCLEOTIDE SEQUENCE [LARGE SCALE GENOMIC DNA]</scope>
</reference>
<protein>
    <submittedName>
        <fullName evidence="2">Uncharacterized protein</fullName>
    </submittedName>
</protein>
<dbReference type="OMA" id="SQHQEEP"/>
<accession>A0A7R8UQD7</accession>
<dbReference type="Proteomes" id="UP000594454">
    <property type="component" value="Chromosome 3"/>
</dbReference>